<evidence type="ECO:0000313" key="1">
    <source>
        <dbReference type="EMBL" id="VVC39107.1"/>
    </source>
</evidence>
<reference evidence="1 2" key="1">
    <citation type="submission" date="2019-08" db="EMBL/GenBank/DDBJ databases">
        <authorList>
            <person name="Alioto T."/>
            <person name="Alioto T."/>
            <person name="Gomez Garrido J."/>
        </authorList>
    </citation>
    <scope>NUCLEOTIDE SEQUENCE [LARGE SCALE GENOMIC DNA]</scope>
</reference>
<organism evidence="1 2">
    <name type="scientific">Cinara cedri</name>
    <dbReference type="NCBI Taxonomy" id="506608"/>
    <lineage>
        <taxon>Eukaryota</taxon>
        <taxon>Metazoa</taxon>
        <taxon>Ecdysozoa</taxon>
        <taxon>Arthropoda</taxon>
        <taxon>Hexapoda</taxon>
        <taxon>Insecta</taxon>
        <taxon>Pterygota</taxon>
        <taxon>Neoptera</taxon>
        <taxon>Paraneoptera</taxon>
        <taxon>Hemiptera</taxon>
        <taxon>Sternorrhyncha</taxon>
        <taxon>Aphidomorpha</taxon>
        <taxon>Aphidoidea</taxon>
        <taxon>Aphididae</taxon>
        <taxon>Lachninae</taxon>
        <taxon>Cinara</taxon>
    </lineage>
</organism>
<feature type="non-terminal residue" evidence="1">
    <location>
        <position position="1"/>
    </location>
</feature>
<protein>
    <submittedName>
        <fullName evidence="1">Uncharacterized protein</fullName>
    </submittedName>
</protein>
<dbReference type="AlphaFoldDB" id="A0A5E4N9J1"/>
<name>A0A5E4N9J1_9HEMI</name>
<gene>
    <name evidence="1" type="ORF">CINCED_3A017011</name>
</gene>
<evidence type="ECO:0000313" key="2">
    <source>
        <dbReference type="Proteomes" id="UP000325440"/>
    </source>
</evidence>
<proteinExistence type="predicted"/>
<dbReference type="Proteomes" id="UP000325440">
    <property type="component" value="Unassembled WGS sequence"/>
</dbReference>
<dbReference type="EMBL" id="CABPRJ010001642">
    <property type="protein sequence ID" value="VVC39107.1"/>
    <property type="molecule type" value="Genomic_DNA"/>
</dbReference>
<accession>A0A5E4N9J1</accession>
<sequence>FEYVNSLKVYEPKQIVIYKQFNETTSHQVNIEHFESSRFGIFIMFNFRNSISSYFEYVNSLKVYEPKQIVIYKQFNETTSHQVNIEHFESSRFRIFIMFNFRNSISSYNEYVNSLQVYEPKQIVIYKQFNETTSHQ</sequence>
<feature type="non-terminal residue" evidence="1">
    <location>
        <position position="136"/>
    </location>
</feature>
<keyword evidence="2" id="KW-1185">Reference proteome</keyword>